<dbReference type="EMBL" id="VIRB01000045">
    <property type="protein sequence ID" value="NDO68400.1"/>
    <property type="molecule type" value="Genomic_DNA"/>
</dbReference>
<protein>
    <submittedName>
        <fullName evidence="2">Chromosome partitioning protein ParB</fullName>
    </submittedName>
</protein>
<dbReference type="Pfam" id="PF02195">
    <property type="entry name" value="ParB_N"/>
    <property type="match status" value="1"/>
</dbReference>
<dbReference type="PANTHER" id="PTHR33375:SF1">
    <property type="entry name" value="CHROMOSOME-PARTITIONING PROTEIN PARB-RELATED"/>
    <property type="match status" value="1"/>
</dbReference>
<accession>A0A9X5C5J1</accession>
<dbReference type="InterPro" id="IPR036086">
    <property type="entry name" value="ParB/Sulfiredoxin_sf"/>
</dbReference>
<dbReference type="Gene3D" id="3.90.1530.30">
    <property type="match status" value="1"/>
</dbReference>
<dbReference type="GO" id="GO:0007059">
    <property type="term" value="P:chromosome segregation"/>
    <property type="evidence" value="ECO:0007669"/>
    <property type="project" value="TreeGrafter"/>
</dbReference>
<dbReference type="RefSeq" id="WP_004070930.1">
    <property type="nucleotide sequence ID" value="NZ_VIRB01000045.1"/>
</dbReference>
<dbReference type="Proteomes" id="UP000474104">
    <property type="component" value="Unassembled WGS sequence"/>
</dbReference>
<dbReference type="InterPro" id="IPR003115">
    <property type="entry name" value="ParB_N"/>
</dbReference>
<dbReference type="GO" id="GO:0005694">
    <property type="term" value="C:chromosome"/>
    <property type="evidence" value="ECO:0007669"/>
    <property type="project" value="TreeGrafter"/>
</dbReference>
<gene>
    <name evidence="2" type="ORF">FMM80_06735</name>
</gene>
<proteinExistence type="predicted"/>
<dbReference type="Gene3D" id="1.10.10.2830">
    <property type="match status" value="1"/>
</dbReference>
<sequence length="333" mass="36120">MKANGTKRKIFNDAVDLLAGAEEVSAPENGIRMLPIDSIRPFRKHPFRLYEGERLEDMVESIKEHGVLNPVIVWQEGDGYEMLAGHNRQVAGRLAGLTEIPAIVKTDLTEEDAYVYVIETNVIQRGFAELLPSEKAAVLAERYEKVSSQGRRNDILEEIARLNGQDTAGTCGHDVHRLKSRDAIGEEYGMTGRNIARYMRVQKLEEPLKGRLDEGTLPLVAAVDLSYLSEKEQEVVSGLADTGKIKLDAKTAKCVRGMAGNVTEEAVLGALDGGKGKKAAAGRSVRLSAEVYERYFGGVKPGEVASIVEDALAAWFGKGGVSDVPGGRNRAAG</sequence>
<dbReference type="SUPFAM" id="SSF109709">
    <property type="entry name" value="KorB DNA-binding domain-like"/>
    <property type="match status" value="1"/>
</dbReference>
<dbReference type="PANTHER" id="PTHR33375">
    <property type="entry name" value="CHROMOSOME-PARTITIONING PROTEIN PARB-RELATED"/>
    <property type="match status" value="1"/>
</dbReference>
<dbReference type="InterPro" id="IPR050336">
    <property type="entry name" value="Chromosome_partition/occlusion"/>
</dbReference>
<organism evidence="2 3">
    <name type="scientific">Schaedlerella arabinosiphila</name>
    <dbReference type="NCBI Taxonomy" id="2044587"/>
    <lineage>
        <taxon>Bacteria</taxon>
        <taxon>Bacillati</taxon>
        <taxon>Bacillota</taxon>
        <taxon>Clostridia</taxon>
        <taxon>Lachnospirales</taxon>
        <taxon>Lachnospiraceae</taxon>
        <taxon>Schaedlerella</taxon>
    </lineage>
</organism>
<dbReference type="AlphaFoldDB" id="A0A9X5C5J1"/>
<name>A0A9X5C5J1_9FIRM</name>
<dbReference type="SUPFAM" id="SSF110849">
    <property type="entry name" value="ParB/Sulfiredoxin"/>
    <property type="match status" value="1"/>
</dbReference>
<feature type="domain" description="ParB-like N-terminal" evidence="1">
    <location>
        <begin position="32"/>
        <end position="121"/>
    </location>
</feature>
<comment type="caution">
    <text evidence="2">The sequence shown here is derived from an EMBL/GenBank/DDBJ whole genome shotgun (WGS) entry which is preliminary data.</text>
</comment>
<reference evidence="2 3" key="1">
    <citation type="submission" date="2019-07" db="EMBL/GenBank/DDBJ databases">
        <title>Draft genome sequences of 15 bacterial species constituting the stable defined intestinal microbiota of the GM15 gnotobiotic mouse model.</title>
        <authorList>
            <person name="Elie C."/>
            <person name="Mathieu A."/>
            <person name="Saliou A."/>
            <person name="Darnaud M."/>
            <person name="Leulier F."/>
            <person name="Tamellini A."/>
        </authorList>
    </citation>
    <scope>NUCLEOTIDE SEQUENCE [LARGE SCALE GENOMIC DNA]</scope>
    <source>
        <strain evidence="3">ASF 502</strain>
    </source>
</reference>
<dbReference type="SMART" id="SM00470">
    <property type="entry name" value="ParB"/>
    <property type="match status" value="1"/>
</dbReference>
<evidence type="ECO:0000259" key="1">
    <source>
        <dbReference type="SMART" id="SM00470"/>
    </source>
</evidence>
<evidence type="ECO:0000313" key="2">
    <source>
        <dbReference type="EMBL" id="NDO68400.1"/>
    </source>
</evidence>
<dbReference type="OrthoDB" id="1662300at2"/>
<dbReference type="CDD" id="cd16408">
    <property type="entry name" value="ParB_N_like"/>
    <property type="match status" value="1"/>
</dbReference>
<evidence type="ECO:0000313" key="3">
    <source>
        <dbReference type="Proteomes" id="UP000474104"/>
    </source>
</evidence>